<dbReference type="InterPro" id="IPR020904">
    <property type="entry name" value="Sc_DH/Rdtase_CS"/>
</dbReference>
<evidence type="ECO:0000313" key="4">
    <source>
        <dbReference type="Proteomes" id="UP001364224"/>
    </source>
</evidence>
<dbReference type="PRINTS" id="PR00080">
    <property type="entry name" value="SDRFAMILY"/>
</dbReference>
<organism evidence="3 4">
    <name type="scientific">Bradyrhizobium algeriense</name>
    <dbReference type="NCBI Taxonomy" id="634784"/>
    <lineage>
        <taxon>Bacteria</taxon>
        <taxon>Pseudomonadati</taxon>
        <taxon>Pseudomonadota</taxon>
        <taxon>Alphaproteobacteria</taxon>
        <taxon>Hyphomicrobiales</taxon>
        <taxon>Nitrobacteraceae</taxon>
        <taxon>Bradyrhizobium</taxon>
    </lineage>
</organism>
<dbReference type="InterPro" id="IPR036291">
    <property type="entry name" value="NAD(P)-bd_dom_sf"/>
</dbReference>
<name>A0ABU8BGL5_9BRAD</name>
<dbReference type="PRINTS" id="PR00081">
    <property type="entry name" value="GDHRDH"/>
</dbReference>
<dbReference type="Gene3D" id="3.40.50.720">
    <property type="entry name" value="NAD(P)-binding Rossmann-like Domain"/>
    <property type="match status" value="1"/>
</dbReference>
<keyword evidence="4" id="KW-1185">Reference proteome</keyword>
<dbReference type="CDD" id="cd05233">
    <property type="entry name" value="SDR_c"/>
    <property type="match status" value="1"/>
</dbReference>
<dbReference type="InterPro" id="IPR002347">
    <property type="entry name" value="SDR_fam"/>
</dbReference>
<keyword evidence="2" id="KW-0560">Oxidoreductase</keyword>
<dbReference type="Pfam" id="PF13561">
    <property type="entry name" value="adh_short_C2"/>
    <property type="match status" value="1"/>
</dbReference>
<dbReference type="Proteomes" id="UP001364224">
    <property type="component" value="Unassembled WGS sequence"/>
</dbReference>
<accession>A0ABU8BGL5</accession>
<gene>
    <name evidence="3" type="ORF">V1286_005144</name>
</gene>
<evidence type="ECO:0000256" key="1">
    <source>
        <dbReference type="ARBA" id="ARBA00006484"/>
    </source>
</evidence>
<dbReference type="PANTHER" id="PTHR43639:SF1">
    <property type="entry name" value="SHORT-CHAIN DEHYDROGENASE_REDUCTASE FAMILY PROTEIN"/>
    <property type="match status" value="1"/>
</dbReference>
<comment type="caution">
    <text evidence="3">The sequence shown here is derived from an EMBL/GenBank/DDBJ whole genome shotgun (WGS) entry which is preliminary data.</text>
</comment>
<proteinExistence type="inferred from homology"/>
<dbReference type="PANTHER" id="PTHR43639">
    <property type="entry name" value="OXIDOREDUCTASE, SHORT-CHAIN DEHYDROGENASE/REDUCTASE FAMILY (AFU_ORTHOLOGUE AFUA_5G02870)"/>
    <property type="match status" value="1"/>
</dbReference>
<reference evidence="3 4" key="1">
    <citation type="submission" date="2024-02" db="EMBL/GenBank/DDBJ databases">
        <title>Adaptive strategies in a cosmopolitan and abundant soil bacterium.</title>
        <authorList>
            <person name="Carini P."/>
        </authorList>
    </citation>
    <scope>NUCLEOTIDE SEQUENCE [LARGE SCALE GENOMIC DNA]</scope>
    <source>
        <strain evidence="3 4">AZCC 1608</strain>
    </source>
</reference>
<dbReference type="PROSITE" id="PS00061">
    <property type="entry name" value="ADH_SHORT"/>
    <property type="match status" value="1"/>
</dbReference>
<evidence type="ECO:0000313" key="3">
    <source>
        <dbReference type="EMBL" id="MEH2557615.1"/>
    </source>
</evidence>
<dbReference type="EMBL" id="JAZHRV010000001">
    <property type="protein sequence ID" value="MEH2557615.1"/>
    <property type="molecule type" value="Genomic_DNA"/>
</dbReference>
<evidence type="ECO:0000256" key="2">
    <source>
        <dbReference type="ARBA" id="ARBA00023002"/>
    </source>
</evidence>
<comment type="similarity">
    <text evidence="1">Belongs to the short-chain dehydrogenases/reductases (SDR) family.</text>
</comment>
<protein>
    <submittedName>
        <fullName evidence="3">NAD(P)-dependent dehydrogenase (Short-subunit alcohol dehydrogenase family)</fullName>
    </submittedName>
</protein>
<dbReference type="RefSeq" id="WP_334483996.1">
    <property type="nucleotide sequence ID" value="NZ_JAZHRV010000001.1"/>
</dbReference>
<sequence length="248" mass="24934">MTGIMIVTGASRGIGAAIARKAAVSGYAVAVNYHRSAAAAEAVVADILTAGGRAVALCADISRSEEAARLFAEVDRELGAPDVLVNNAGMIGAPTPIEAASAAHLADVFAANVLSMFFCCREATLRMSCRRGGNGGTIINMSSVAARHGGLPNEAHYAASKGAIDSLTLALAKELGPQGIRVNAVRPGLIDTAIHDAHGGRAAIDALAPGVPLGRAGTAEEVADSVMWLVSSAAAYVHGALVDVSGGR</sequence>
<dbReference type="SUPFAM" id="SSF51735">
    <property type="entry name" value="NAD(P)-binding Rossmann-fold domains"/>
    <property type="match status" value="1"/>
</dbReference>